<sequence>MTTVPAVRRDAATEAFFDGTGRGELLIRHCAACGGHAAPQESSCPACGDAQLSWVPALGTGTLVSWTATQPRSKDGSPTPRTTIGLVELTEGPWLYARIAGVEDGAPSSGLSVTVEFGRPADGDGEAVPVFRPGL</sequence>
<dbReference type="InterPro" id="IPR012340">
    <property type="entry name" value="NA-bd_OB-fold"/>
</dbReference>
<evidence type="ECO:0000313" key="2">
    <source>
        <dbReference type="EMBL" id="WTQ77786.1"/>
    </source>
</evidence>
<organism evidence="2">
    <name type="scientific">Streptomyces sp. NBC_00148</name>
    <dbReference type="NCBI Taxonomy" id="2903626"/>
    <lineage>
        <taxon>Bacteria</taxon>
        <taxon>Bacillati</taxon>
        <taxon>Actinomycetota</taxon>
        <taxon>Actinomycetes</taxon>
        <taxon>Kitasatosporales</taxon>
        <taxon>Streptomycetaceae</taxon>
        <taxon>Streptomyces</taxon>
    </lineage>
</organism>
<dbReference type="SUPFAM" id="SSF50249">
    <property type="entry name" value="Nucleic acid-binding proteins"/>
    <property type="match status" value="1"/>
</dbReference>
<evidence type="ECO:0000259" key="1">
    <source>
        <dbReference type="Pfam" id="PF01796"/>
    </source>
</evidence>
<dbReference type="InterPro" id="IPR002878">
    <property type="entry name" value="ChsH2_C"/>
</dbReference>
<name>A0AAU1M317_9ACTN</name>
<reference evidence="2" key="1">
    <citation type="submission" date="2022-10" db="EMBL/GenBank/DDBJ databases">
        <title>The complete genomes of actinobacterial strains from the NBC collection.</title>
        <authorList>
            <person name="Joergensen T.S."/>
            <person name="Alvarez Arevalo M."/>
            <person name="Sterndorff E.B."/>
            <person name="Faurdal D."/>
            <person name="Vuksanovic O."/>
            <person name="Mourched A.-S."/>
            <person name="Charusanti P."/>
            <person name="Shaw S."/>
            <person name="Blin K."/>
            <person name="Weber T."/>
        </authorList>
    </citation>
    <scope>NUCLEOTIDE SEQUENCE</scope>
    <source>
        <strain evidence="2">NBC_00148</strain>
    </source>
</reference>
<dbReference type="PANTHER" id="PTHR34075:SF5">
    <property type="entry name" value="BLR3430 PROTEIN"/>
    <property type="match status" value="1"/>
</dbReference>
<feature type="domain" description="ChsH2 C-terminal OB-fold" evidence="1">
    <location>
        <begin position="54"/>
        <end position="117"/>
    </location>
</feature>
<gene>
    <name evidence="2" type="ORF">OG222_33650</name>
</gene>
<proteinExistence type="predicted"/>
<dbReference type="EMBL" id="CP108169">
    <property type="protein sequence ID" value="WTQ77786.1"/>
    <property type="molecule type" value="Genomic_DNA"/>
</dbReference>
<dbReference type="InterPro" id="IPR052513">
    <property type="entry name" value="Thioester_dehydratase-like"/>
</dbReference>
<accession>A0AAU1M317</accession>
<dbReference type="Gene3D" id="6.10.30.10">
    <property type="match status" value="1"/>
</dbReference>
<dbReference type="PANTHER" id="PTHR34075">
    <property type="entry name" value="BLR3430 PROTEIN"/>
    <property type="match status" value="1"/>
</dbReference>
<dbReference type="Pfam" id="PF01796">
    <property type="entry name" value="OB_ChsH2_C"/>
    <property type="match status" value="1"/>
</dbReference>
<dbReference type="AlphaFoldDB" id="A0AAU1M317"/>
<protein>
    <submittedName>
        <fullName evidence="2">OB-fold domain-containing protein</fullName>
    </submittedName>
</protein>